<protein>
    <submittedName>
        <fullName evidence="1">Uncharacterized protein</fullName>
    </submittedName>
</protein>
<dbReference type="Proteomes" id="UP000018040">
    <property type="component" value="Unassembled WGS sequence"/>
</dbReference>
<gene>
    <name evidence="1" type="ORF">GSB_153052</name>
</gene>
<name>V6TW21_GIAIN</name>
<accession>V6TW21</accession>
<comment type="caution">
    <text evidence="1">The sequence shown here is derived from an EMBL/GenBank/DDBJ whole genome shotgun (WGS) entry which is preliminary data.</text>
</comment>
<evidence type="ECO:0000313" key="1">
    <source>
        <dbReference type="EMBL" id="ESU42946.1"/>
    </source>
</evidence>
<dbReference type="AlphaFoldDB" id="V6TW21"/>
<dbReference type="EMBL" id="AHHH01000064">
    <property type="protein sequence ID" value="ESU42946.1"/>
    <property type="molecule type" value="Genomic_DNA"/>
</dbReference>
<reference evidence="1" key="2">
    <citation type="journal article" date="2013" name="Genome Biol. Evol.">
        <title>Genome sequencing of Giardia lamblia genotypes A2 and B isolates (DH and GS) and comparative analysis with the genomes of genotypes A1 and E (WB and Pig).</title>
        <authorList>
            <person name="Adam R.D."/>
            <person name="Dahlstrom E.W."/>
            <person name="Martens C.A."/>
            <person name="Bruno D.P."/>
            <person name="Barbian K.D."/>
            <person name="Ricklefs S.M."/>
            <person name="Hernandez M.M."/>
            <person name="Narla N.P."/>
            <person name="Patel R.B."/>
            <person name="Porcella S.F."/>
            <person name="Nash T.E."/>
        </authorList>
    </citation>
    <scope>NUCLEOTIDE SEQUENCE [LARGE SCALE GENOMIC DNA]</scope>
    <source>
        <strain evidence="1">GS</strain>
    </source>
</reference>
<reference evidence="1" key="1">
    <citation type="submission" date="2012-02" db="EMBL/GenBank/DDBJ databases">
        <authorList>
            <person name="Feng W."/>
            <person name="Liu Z."/>
            <person name="Li S."/>
            <person name="Tang W."/>
            <person name="Yang J."/>
        </authorList>
    </citation>
    <scope>NUCLEOTIDE SEQUENCE</scope>
    <source>
        <strain evidence="1">GS</strain>
    </source>
</reference>
<sequence>MESEYAFLAEARDIDAPSLLSIASAVFVDFFRHGEAGLLGQ</sequence>
<proteinExistence type="predicted"/>
<organism evidence="1">
    <name type="scientific">Giardia intestinalis</name>
    <name type="common">Giardia lamblia</name>
    <dbReference type="NCBI Taxonomy" id="5741"/>
    <lineage>
        <taxon>Eukaryota</taxon>
        <taxon>Metamonada</taxon>
        <taxon>Diplomonadida</taxon>
        <taxon>Hexamitidae</taxon>
        <taxon>Giardiinae</taxon>
        <taxon>Giardia</taxon>
    </lineage>
</organism>